<evidence type="ECO:0000256" key="1">
    <source>
        <dbReference type="SAM" id="MobiDB-lite"/>
    </source>
</evidence>
<dbReference type="Proteomes" id="UP000046392">
    <property type="component" value="Unplaced"/>
</dbReference>
<sequence length="258" mass="29307">MEETTKIINKFNKKQKKSTVSCESIIGKDDNETSGNINLTQSDSNIQVNEESEQNIQSLNEPICSISSENLIENNSSKGGISRFTRNSTNRLRDSRRCHANRQKLTRNTVNNNSVKKSNSKENSTIQSHLHNISSHISKSNLMKSSPKSTLRRLSSSVSSLIEGKYIFTVSTSPKNKNNLKETKNDLFLLTNFSVSPYHRSNTVRSSIKKDENLDEFVDTKLCVSFDEVNEKTDGLIDDNISYSFKVFKKNVMFYKNK</sequence>
<feature type="compositionally biased region" description="Low complexity" evidence="1">
    <location>
        <begin position="108"/>
        <end position="125"/>
    </location>
</feature>
<proteinExistence type="predicted"/>
<dbReference type="AlphaFoldDB" id="A0A0N5B5E5"/>
<evidence type="ECO:0000313" key="2">
    <source>
        <dbReference type="Proteomes" id="UP000046392"/>
    </source>
</evidence>
<evidence type="ECO:0000313" key="3">
    <source>
        <dbReference type="WBParaSite" id="SPAL_0000128800.1"/>
    </source>
</evidence>
<dbReference type="STRING" id="174720.A0A0N5B5E5"/>
<accession>A0A0N5B5E5</accession>
<dbReference type="WBParaSite" id="SPAL_0000128800.1">
    <property type="protein sequence ID" value="SPAL_0000128800.1"/>
    <property type="gene ID" value="SPAL_0000128800"/>
</dbReference>
<organism evidence="2 3">
    <name type="scientific">Strongyloides papillosus</name>
    <name type="common">Intestinal threadworm</name>
    <dbReference type="NCBI Taxonomy" id="174720"/>
    <lineage>
        <taxon>Eukaryota</taxon>
        <taxon>Metazoa</taxon>
        <taxon>Ecdysozoa</taxon>
        <taxon>Nematoda</taxon>
        <taxon>Chromadorea</taxon>
        <taxon>Rhabditida</taxon>
        <taxon>Tylenchina</taxon>
        <taxon>Panagrolaimomorpha</taxon>
        <taxon>Strongyloidoidea</taxon>
        <taxon>Strongyloididae</taxon>
        <taxon>Strongyloides</taxon>
    </lineage>
</organism>
<name>A0A0N5B5E5_STREA</name>
<protein>
    <submittedName>
        <fullName evidence="3">Uncharacterized protein</fullName>
    </submittedName>
</protein>
<keyword evidence="2" id="KW-1185">Reference proteome</keyword>
<feature type="region of interest" description="Disordered" evidence="1">
    <location>
        <begin position="75"/>
        <end position="128"/>
    </location>
</feature>
<reference evidence="3" key="1">
    <citation type="submission" date="2017-02" db="UniProtKB">
        <authorList>
            <consortium name="WormBaseParasite"/>
        </authorList>
    </citation>
    <scope>IDENTIFICATION</scope>
</reference>